<sequence>MRDFSFKLRWTGLGGCDGDNPGGPSGVRAQESRKGRCDGPGCRQGWAFRPERRDLETCARTPSIDSQTP</sequence>
<organism evidence="2 3">
    <name type="scientific">Diaporthe vaccinii</name>
    <dbReference type="NCBI Taxonomy" id="105482"/>
    <lineage>
        <taxon>Eukaryota</taxon>
        <taxon>Fungi</taxon>
        <taxon>Dikarya</taxon>
        <taxon>Ascomycota</taxon>
        <taxon>Pezizomycotina</taxon>
        <taxon>Sordariomycetes</taxon>
        <taxon>Sordariomycetidae</taxon>
        <taxon>Diaporthales</taxon>
        <taxon>Diaporthaceae</taxon>
        <taxon>Diaporthe</taxon>
        <taxon>Diaporthe eres species complex</taxon>
    </lineage>
</organism>
<evidence type="ECO:0000313" key="2">
    <source>
        <dbReference type="EMBL" id="KAL2279511.1"/>
    </source>
</evidence>
<comment type="caution">
    <text evidence="2">The sequence shown here is derived from an EMBL/GenBank/DDBJ whole genome shotgun (WGS) entry which is preliminary data.</text>
</comment>
<gene>
    <name evidence="2" type="ORF">FJTKL_13387</name>
</gene>
<keyword evidence="3" id="KW-1185">Reference proteome</keyword>
<proteinExistence type="predicted"/>
<protein>
    <submittedName>
        <fullName evidence="2">Uncharacterized protein</fullName>
    </submittedName>
</protein>
<dbReference type="Proteomes" id="UP001600888">
    <property type="component" value="Unassembled WGS sequence"/>
</dbReference>
<feature type="compositionally biased region" description="Gly residues" evidence="1">
    <location>
        <begin position="15"/>
        <end position="25"/>
    </location>
</feature>
<reference evidence="2 3" key="1">
    <citation type="submission" date="2024-03" db="EMBL/GenBank/DDBJ databases">
        <title>A high-quality draft genome sequence of Diaporthe vaccinii, a causative agent of upright dieback and viscid rot disease in cranberry plants.</title>
        <authorList>
            <person name="Sarrasin M."/>
            <person name="Lang B.F."/>
            <person name="Burger G."/>
        </authorList>
    </citation>
    <scope>NUCLEOTIDE SEQUENCE [LARGE SCALE GENOMIC DNA]</scope>
    <source>
        <strain evidence="2 3">IS7</strain>
    </source>
</reference>
<evidence type="ECO:0000256" key="1">
    <source>
        <dbReference type="SAM" id="MobiDB-lite"/>
    </source>
</evidence>
<dbReference type="EMBL" id="JBAWTH010000075">
    <property type="protein sequence ID" value="KAL2279511.1"/>
    <property type="molecule type" value="Genomic_DNA"/>
</dbReference>
<name>A0ABR4EAQ1_9PEZI</name>
<evidence type="ECO:0000313" key="3">
    <source>
        <dbReference type="Proteomes" id="UP001600888"/>
    </source>
</evidence>
<accession>A0ABR4EAQ1</accession>
<feature type="region of interest" description="Disordered" evidence="1">
    <location>
        <begin position="15"/>
        <end position="40"/>
    </location>
</feature>